<evidence type="ECO:0000313" key="3">
    <source>
        <dbReference type="EMBL" id="KAJ1128629.1"/>
    </source>
</evidence>
<name>A0AAV7PP11_PLEWA</name>
<evidence type="ECO:0000256" key="1">
    <source>
        <dbReference type="SAM" id="Coils"/>
    </source>
</evidence>
<dbReference type="EMBL" id="JANPWB010000011">
    <property type="protein sequence ID" value="KAJ1128629.1"/>
    <property type="molecule type" value="Genomic_DNA"/>
</dbReference>
<reference evidence="3" key="1">
    <citation type="journal article" date="2022" name="bioRxiv">
        <title>Sequencing and chromosome-scale assembly of the giantPleurodeles waltlgenome.</title>
        <authorList>
            <person name="Brown T."/>
            <person name="Elewa A."/>
            <person name="Iarovenko S."/>
            <person name="Subramanian E."/>
            <person name="Araus A.J."/>
            <person name="Petzold A."/>
            <person name="Susuki M."/>
            <person name="Suzuki K.-i.T."/>
            <person name="Hayashi T."/>
            <person name="Toyoda A."/>
            <person name="Oliveira C."/>
            <person name="Osipova E."/>
            <person name="Leigh N.D."/>
            <person name="Simon A."/>
            <person name="Yun M.H."/>
        </authorList>
    </citation>
    <scope>NUCLEOTIDE SEQUENCE</scope>
    <source>
        <strain evidence="3">20211129_DDA</strain>
        <tissue evidence="3">Liver</tissue>
    </source>
</reference>
<feature type="region of interest" description="Disordered" evidence="2">
    <location>
        <begin position="1"/>
        <end position="40"/>
    </location>
</feature>
<gene>
    <name evidence="3" type="ORF">NDU88_007005</name>
</gene>
<dbReference type="InterPro" id="IPR004244">
    <property type="entry name" value="Transposase_22"/>
</dbReference>
<dbReference type="Gene3D" id="3.30.70.1820">
    <property type="entry name" value="L1 transposable element, RRM domain"/>
    <property type="match status" value="1"/>
</dbReference>
<accession>A0AAV7PP11</accession>
<feature type="coiled-coil region" evidence="1">
    <location>
        <begin position="87"/>
        <end position="128"/>
    </location>
</feature>
<proteinExistence type="predicted"/>
<dbReference type="AlphaFoldDB" id="A0AAV7PP11"/>
<evidence type="ECO:0000313" key="4">
    <source>
        <dbReference type="Proteomes" id="UP001066276"/>
    </source>
</evidence>
<sequence length="320" mass="36641">MAAGQGKKKLTLKDLLTKPLGSQTTERTPPPSVGTRAAPAKADIPVTRSFLEVLFSSLRDDLQTLKKDLSDNLKEVCHNLDGLGDRVSSLEDQETSIDEKIEQLQQDIIHLQNQHLELQAQAEDLENRSQQNDIQIKGVPSGAEGTDVTRFVVELFRSILEESTELDIKLDRAHRVDPRRSDTAPPADILVCVHDFQLKECMLRTTRDKHPKQFNGLKPMLYQDLAASMLQKLRGFHPVTTYLRKEGITYLWDHPFRLIFLWQVKIHQICSFKEACQLLGIDDDPLELTQTSQCECRVCRSQQWASDLTQRPWQKNDKQY</sequence>
<evidence type="ECO:0000256" key="2">
    <source>
        <dbReference type="SAM" id="MobiDB-lite"/>
    </source>
</evidence>
<comment type="caution">
    <text evidence="3">The sequence shown here is derived from an EMBL/GenBank/DDBJ whole genome shotgun (WGS) entry which is preliminary data.</text>
</comment>
<dbReference type="PANTHER" id="PTHR11505">
    <property type="entry name" value="L1 TRANSPOSABLE ELEMENT-RELATED"/>
    <property type="match status" value="1"/>
</dbReference>
<protein>
    <submittedName>
        <fullName evidence="3">Uncharacterized protein</fullName>
    </submittedName>
</protein>
<keyword evidence="4" id="KW-1185">Reference proteome</keyword>
<keyword evidence="1" id="KW-0175">Coiled coil</keyword>
<dbReference type="Proteomes" id="UP001066276">
    <property type="component" value="Chromosome 7"/>
</dbReference>
<feature type="compositionally biased region" description="Basic residues" evidence="2">
    <location>
        <begin position="1"/>
        <end position="10"/>
    </location>
</feature>
<organism evidence="3 4">
    <name type="scientific">Pleurodeles waltl</name>
    <name type="common">Iberian ribbed newt</name>
    <dbReference type="NCBI Taxonomy" id="8319"/>
    <lineage>
        <taxon>Eukaryota</taxon>
        <taxon>Metazoa</taxon>
        <taxon>Chordata</taxon>
        <taxon>Craniata</taxon>
        <taxon>Vertebrata</taxon>
        <taxon>Euteleostomi</taxon>
        <taxon>Amphibia</taxon>
        <taxon>Batrachia</taxon>
        <taxon>Caudata</taxon>
        <taxon>Salamandroidea</taxon>
        <taxon>Salamandridae</taxon>
        <taxon>Pleurodelinae</taxon>
        <taxon>Pleurodeles</taxon>
    </lineage>
</organism>